<evidence type="ECO:0000256" key="10">
    <source>
        <dbReference type="ARBA" id="ARBA00022753"/>
    </source>
</evidence>
<feature type="compositionally biased region" description="Low complexity" evidence="18">
    <location>
        <begin position="132"/>
        <end position="147"/>
    </location>
</feature>
<dbReference type="GO" id="GO:0005769">
    <property type="term" value="C:early endosome"/>
    <property type="evidence" value="ECO:0007669"/>
    <property type="project" value="UniProtKB-SubCell"/>
</dbReference>
<feature type="coiled-coil region" evidence="17">
    <location>
        <begin position="42"/>
        <end position="80"/>
    </location>
</feature>
<gene>
    <name evidence="22" type="primary">rabep2</name>
</gene>
<keyword evidence="13 17" id="KW-0175">Coiled coil</keyword>
<evidence type="ECO:0000256" key="11">
    <source>
        <dbReference type="ARBA" id="ARBA00022794"/>
    </source>
</evidence>
<evidence type="ECO:0000256" key="4">
    <source>
        <dbReference type="ARBA" id="ARBA00006603"/>
    </source>
</evidence>
<evidence type="ECO:0000256" key="2">
    <source>
        <dbReference type="ARBA" id="ARBA00004300"/>
    </source>
</evidence>
<dbReference type="AlphaFoldDB" id="A0A9Y4NU68"/>
<dbReference type="PANTHER" id="PTHR31179">
    <property type="entry name" value="RAB GTPASE-BINDING EFFECTOR PROTEIN"/>
    <property type="match status" value="1"/>
</dbReference>
<dbReference type="InterPro" id="IPR003914">
    <property type="entry name" value="Rabaptin"/>
</dbReference>
<dbReference type="RefSeq" id="XP_008303631.1">
    <property type="nucleotide sequence ID" value="XM_008305409.1"/>
</dbReference>
<evidence type="ECO:0000256" key="12">
    <source>
        <dbReference type="ARBA" id="ARBA00022927"/>
    </source>
</evidence>
<feature type="domain" description="Rabaptin coiled-coil" evidence="19">
    <location>
        <begin position="14"/>
        <end position="74"/>
    </location>
</feature>
<dbReference type="GO" id="GO:0008083">
    <property type="term" value="F:growth factor activity"/>
    <property type="evidence" value="ECO:0007669"/>
    <property type="project" value="InterPro"/>
</dbReference>
<dbReference type="GeneID" id="103375193"/>
<comment type="function">
    <text evidence="16">Plays a role in membrane trafficking and in homotypic early endosome fusion. Participates in arteriogenesis by regulating vascular endothelial growth factor receptor 2/VEGFR2 cell surface expression and endosomal trafficking. By interacting with SDCCAG8, localizes to centrosomes and plays a critical role in ciliogenesis.</text>
</comment>
<evidence type="ECO:0000256" key="5">
    <source>
        <dbReference type="ARBA" id="ARBA00019765"/>
    </source>
</evidence>
<evidence type="ECO:0000259" key="20">
    <source>
        <dbReference type="Pfam" id="PF09311"/>
    </source>
</evidence>
<evidence type="ECO:0000256" key="6">
    <source>
        <dbReference type="ARBA" id="ARBA00022448"/>
    </source>
</evidence>
<keyword evidence="11" id="KW-0970">Cilium biogenesis/degradation</keyword>
<keyword evidence="21" id="KW-1185">Reference proteome</keyword>
<dbReference type="CTD" id="79874"/>
<name>A0A9Y4NU68_9TELE</name>
<sequence length="481" mass="53036">MDEKMSSTGEDTEASLQAQLAECRAQVEHWQGVATICELSKQEELAELQKQCDQEIQSLQEALRETAAQYEARIAVLQSQPVEWRRGSGHSMVSGRKGRMDAEVTSNESPASIVNSLTEDEATASPDRIHSQPAQPADLEAAAAAEGEGAALTTEGYFSLRQCDSASLSSFSLDTPSLPRKLHAGDDTDSLVSTGTLVPEAIYLPPAGHRLVTHSDWDALNAQVSELRGEVSRLQAEKEELERELDTQTNHTHKQVSMLQSQVQTSEALLQDLQKSFSQSQNAVQSRLAELSMSQRKMCSELSRLKGEEVEEDVPDSSSSLSATLHGAHCEERLRIEIVNLREQLDTRAEETEVLEVQLSSLKVETERIQAQKEQMQAELLACRTELEALRVALSHVQTTNKSLSNDKAALHQQCLELRSQVISLRSQVDTSQTVQRDFVQLSQSLQVKLELVRQAETLEQVRKILEGGISQDGSSPVDAS</sequence>
<reference evidence="22" key="1">
    <citation type="submission" date="2025-08" db="UniProtKB">
        <authorList>
            <consortium name="RefSeq"/>
        </authorList>
    </citation>
    <scope>IDENTIFICATION</scope>
</reference>
<feature type="domain" description="Rabaptin GTPase-Rab5 binding" evidence="20">
    <location>
        <begin position="329"/>
        <end position="457"/>
    </location>
</feature>
<comment type="similarity">
    <text evidence="4">Belongs to the rabaptin family.</text>
</comment>
<dbReference type="Pfam" id="PF03528">
    <property type="entry name" value="Rabaptin"/>
    <property type="match status" value="1"/>
</dbReference>
<keyword evidence="6" id="KW-0813">Transport</keyword>
<feature type="coiled-coil region" evidence="17">
    <location>
        <begin position="331"/>
        <end position="421"/>
    </location>
</feature>
<feature type="coiled-coil region" evidence="17">
    <location>
        <begin position="217"/>
        <end position="276"/>
    </location>
</feature>
<dbReference type="InterPro" id="IPR015390">
    <property type="entry name" value="Rabaptin_Rab5-bd_dom"/>
</dbReference>
<keyword evidence="14" id="KW-0206">Cytoskeleton</keyword>
<evidence type="ECO:0000313" key="22">
    <source>
        <dbReference type="RefSeq" id="XP_008303631.1"/>
    </source>
</evidence>
<dbReference type="Gene3D" id="1.20.5.730">
    <property type="entry name" value="Single helix bin"/>
    <property type="match status" value="1"/>
</dbReference>
<keyword evidence="8" id="KW-0597">Phosphoprotein</keyword>
<dbReference type="Gene3D" id="1.20.5.340">
    <property type="match status" value="1"/>
</dbReference>
<evidence type="ECO:0000256" key="1">
    <source>
        <dbReference type="ARBA" id="ARBA00004120"/>
    </source>
</evidence>
<dbReference type="InterPro" id="IPR018514">
    <property type="entry name" value="Rabaptin_CC"/>
</dbReference>
<comment type="subcellular location">
    <subcellularLocation>
        <location evidence="1">Cytoplasm</location>
        <location evidence="1">Cytoskeleton</location>
        <location evidence="1">Cilium basal body</location>
    </subcellularLocation>
    <subcellularLocation>
        <location evidence="2">Cytoplasm</location>
        <location evidence="2">Cytoskeleton</location>
        <location evidence="2">Microtubule organizing center</location>
        <location evidence="2">Centrosome</location>
    </subcellularLocation>
    <subcellularLocation>
        <location evidence="3">Early endosome</location>
    </subcellularLocation>
</comment>
<keyword evidence="9" id="KW-0254">Endocytosis</keyword>
<feature type="region of interest" description="Disordered" evidence="18">
    <location>
        <begin position="86"/>
        <end position="147"/>
    </location>
</feature>
<dbReference type="Pfam" id="PF09311">
    <property type="entry name" value="Rab5-bind"/>
    <property type="match status" value="2"/>
</dbReference>
<keyword evidence="7" id="KW-0963">Cytoplasm</keyword>
<evidence type="ECO:0000259" key="19">
    <source>
        <dbReference type="Pfam" id="PF03528"/>
    </source>
</evidence>
<dbReference type="GO" id="GO:0015031">
    <property type="term" value="P:protein transport"/>
    <property type="evidence" value="ECO:0007669"/>
    <property type="project" value="UniProtKB-KW"/>
</dbReference>
<evidence type="ECO:0000256" key="3">
    <source>
        <dbReference type="ARBA" id="ARBA00004412"/>
    </source>
</evidence>
<evidence type="ECO:0000256" key="18">
    <source>
        <dbReference type="SAM" id="MobiDB-lite"/>
    </source>
</evidence>
<keyword evidence="15" id="KW-0966">Cell projection</keyword>
<evidence type="ECO:0000256" key="7">
    <source>
        <dbReference type="ARBA" id="ARBA00022490"/>
    </source>
</evidence>
<evidence type="ECO:0000256" key="13">
    <source>
        <dbReference type="ARBA" id="ARBA00023054"/>
    </source>
</evidence>
<evidence type="ECO:0000256" key="17">
    <source>
        <dbReference type="SAM" id="Coils"/>
    </source>
</evidence>
<feature type="compositionally biased region" description="Polar residues" evidence="18">
    <location>
        <begin position="104"/>
        <end position="117"/>
    </location>
</feature>
<dbReference type="GO" id="GO:0030030">
    <property type="term" value="P:cell projection organization"/>
    <property type="evidence" value="ECO:0007669"/>
    <property type="project" value="UniProtKB-KW"/>
</dbReference>
<dbReference type="GO" id="GO:0006897">
    <property type="term" value="P:endocytosis"/>
    <property type="evidence" value="ECO:0007669"/>
    <property type="project" value="UniProtKB-KW"/>
</dbReference>
<protein>
    <recommendedName>
        <fullName evidence="5">Rab GTPase-binding effector protein 2</fullName>
    </recommendedName>
</protein>
<evidence type="ECO:0000313" key="21">
    <source>
        <dbReference type="Proteomes" id="UP000694891"/>
    </source>
</evidence>
<dbReference type="PANTHER" id="PTHR31179:SF6">
    <property type="entry name" value="RAB GTPASE-BINDING EFFECTOR PROTEIN 2"/>
    <property type="match status" value="1"/>
</dbReference>
<accession>A0A9Y4NU68</accession>
<dbReference type="Proteomes" id="UP000694891">
    <property type="component" value="Unplaced"/>
</dbReference>
<dbReference type="SUPFAM" id="SSF103652">
    <property type="entry name" value="G protein-binding domain"/>
    <property type="match status" value="2"/>
</dbReference>
<dbReference type="GO" id="GO:0005096">
    <property type="term" value="F:GTPase activator activity"/>
    <property type="evidence" value="ECO:0007669"/>
    <property type="project" value="InterPro"/>
</dbReference>
<evidence type="ECO:0000256" key="8">
    <source>
        <dbReference type="ARBA" id="ARBA00022553"/>
    </source>
</evidence>
<organism evidence="21 22">
    <name type="scientific">Stegastes partitus</name>
    <name type="common">bicolor damselfish</name>
    <dbReference type="NCBI Taxonomy" id="144197"/>
    <lineage>
        <taxon>Eukaryota</taxon>
        <taxon>Metazoa</taxon>
        <taxon>Chordata</taxon>
        <taxon>Craniata</taxon>
        <taxon>Vertebrata</taxon>
        <taxon>Euteleostomi</taxon>
        <taxon>Actinopterygii</taxon>
        <taxon>Neopterygii</taxon>
        <taxon>Teleostei</taxon>
        <taxon>Neoteleostei</taxon>
        <taxon>Acanthomorphata</taxon>
        <taxon>Ovalentaria</taxon>
        <taxon>Pomacentridae</taxon>
        <taxon>Stegastes</taxon>
    </lineage>
</organism>
<proteinExistence type="inferred from homology"/>
<evidence type="ECO:0000256" key="9">
    <source>
        <dbReference type="ARBA" id="ARBA00022583"/>
    </source>
</evidence>
<feature type="domain" description="Rabaptin GTPase-Rab5 binding" evidence="20">
    <location>
        <begin position="228"/>
        <end position="307"/>
    </location>
</feature>
<keyword evidence="12" id="KW-0653">Protein transport</keyword>
<keyword evidence="10" id="KW-0967">Endosome</keyword>
<evidence type="ECO:0000256" key="14">
    <source>
        <dbReference type="ARBA" id="ARBA00023212"/>
    </source>
</evidence>
<evidence type="ECO:0000256" key="16">
    <source>
        <dbReference type="ARBA" id="ARBA00045310"/>
    </source>
</evidence>
<evidence type="ECO:0000256" key="15">
    <source>
        <dbReference type="ARBA" id="ARBA00023273"/>
    </source>
</evidence>
<dbReference type="GO" id="GO:0005813">
    <property type="term" value="C:centrosome"/>
    <property type="evidence" value="ECO:0007669"/>
    <property type="project" value="UniProtKB-SubCell"/>
</dbReference>